<dbReference type="Pfam" id="PF00109">
    <property type="entry name" value="ketoacyl-synt"/>
    <property type="match status" value="1"/>
</dbReference>
<evidence type="ECO:0000259" key="2">
    <source>
        <dbReference type="Pfam" id="PF00109"/>
    </source>
</evidence>
<reference evidence="4" key="1">
    <citation type="submission" date="2017-02" db="EMBL/GenBank/DDBJ databases">
        <authorList>
            <person name="Varghese N."/>
            <person name="Submissions S."/>
        </authorList>
    </citation>
    <scope>NUCLEOTIDE SEQUENCE [LARGE SCALE GENOMIC DNA]</scope>
    <source>
        <strain evidence="4">ATCC BAA-34</strain>
    </source>
</reference>
<dbReference type="GO" id="GO:0005829">
    <property type="term" value="C:cytosol"/>
    <property type="evidence" value="ECO:0007669"/>
    <property type="project" value="TreeGrafter"/>
</dbReference>
<dbReference type="Proteomes" id="UP000190102">
    <property type="component" value="Unassembled WGS sequence"/>
</dbReference>
<dbReference type="InterPro" id="IPR014030">
    <property type="entry name" value="Ketoacyl_synth_N"/>
</dbReference>
<accession>A0A1T4PX31</accession>
<gene>
    <name evidence="3" type="ORF">SAMN02745119_02104</name>
</gene>
<dbReference type="OrthoDB" id="5392135at2"/>
<dbReference type="SUPFAM" id="SSF53901">
    <property type="entry name" value="Thiolase-like"/>
    <property type="match status" value="1"/>
</dbReference>
<dbReference type="Gene3D" id="3.40.47.10">
    <property type="match status" value="1"/>
</dbReference>
<name>A0A1T4PX31_9BACT</name>
<dbReference type="InterPro" id="IPR000794">
    <property type="entry name" value="Beta-ketoacyl_synthase"/>
</dbReference>
<dbReference type="InterPro" id="IPR016039">
    <property type="entry name" value="Thiolase-like"/>
</dbReference>
<feature type="domain" description="Beta-ketoacyl synthase-like N-terminal" evidence="2">
    <location>
        <begin position="7"/>
        <end position="232"/>
    </location>
</feature>
<keyword evidence="4" id="KW-1185">Reference proteome</keyword>
<dbReference type="STRING" id="115783.SAMN02745119_02104"/>
<evidence type="ECO:0000313" key="4">
    <source>
        <dbReference type="Proteomes" id="UP000190102"/>
    </source>
</evidence>
<dbReference type="RefSeq" id="WP_078790384.1">
    <property type="nucleotide sequence ID" value="NZ_FUWR01000011.1"/>
</dbReference>
<keyword evidence="1" id="KW-0808">Transferase</keyword>
<dbReference type="EMBL" id="FUWR01000011">
    <property type="protein sequence ID" value="SJZ95508.1"/>
    <property type="molecule type" value="Genomic_DNA"/>
</dbReference>
<evidence type="ECO:0000256" key="1">
    <source>
        <dbReference type="ARBA" id="ARBA00022679"/>
    </source>
</evidence>
<dbReference type="GO" id="GO:0004315">
    <property type="term" value="F:3-oxoacyl-[acyl-carrier-protein] synthase activity"/>
    <property type="evidence" value="ECO:0007669"/>
    <property type="project" value="TreeGrafter"/>
</dbReference>
<proteinExistence type="predicted"/>
<dbReference type="PANTHER" id="PTHR11712:SF321">
    <property type="entry name" value="3-OXOACYL-[ACYL-CARRIER-PROTEIN] SYNTHASE 2"/>
    <property type="match status" value="1"/>
</dbReference>
<protein>
    <submittedName>
        <fullName evidence="3">Beta-ketoacyl synthase, N-terminal domain</fullName>
    </submittedName>
</protein>
<dbReference type="PANTHER" id="PTHR11712">
    <property type="entry name" value="POLYKETIDE SYNTHASE-RELATED"/>
    <property type="match status" value="1"/>
</dbReference>
<dbReference type="GO" id="GO:0006633">
    <property type="term" value="P:fatty acid biosynthetic process"/>
    <property type="evidence" value="ECO:0007669"/>
    <property type="project" value="TreeGrafter"/>
</dbReference>
<evidence type="ECO:0000313" key="3">
    <source>
        <dbReference type="EMBL" id="SJZ95508.1"/>
    </source>
</evidence>
<organism evidence="3 4">
    <name type="scientific">Trichlorobacter thiogenes</name>
    <dbReference type="NCBI Taxonomy" id="115783"/>
    <lineage>
        <taxon>Bacteria</taxon>
        <taxon>Pseudomonadati</taxon>
        <taxon>Thermodesulfobacteriota</taxon>
        <taxon>Desulfuromonadia</taxon>
        <taxon>Geobacterales</taxon>
        <taxon>Geobacteraceae</taxon>
        <taxon>Trichlorobacter</taxon>
    </lineage>
</organism>
<sequence length="348" mass="35837">MDRFEPAIAITGTAVISAAGIGSKPALEALSSGTSCLKPIPDDLVAGTTGHCWGRADQFKATDFIPPLKARKFDRASQFAVAAVGMALADAGIVKGSFQSDRIGIALGSGFGGIANASEFLSGYYQAGVPGLSPVLFPNTVANAAASNASIEYGLQGPNITFIQRFCSAESAILAACRFIEEGRADIMLAGGVDELTPQMIRGFAVTGQLTRFASGFGEGCGILVLERAEHARERGAAIAAQLTAISTVGFLLPGSEQQGIKHLLQEQKRCDQLFFSGPELAVQPLLGTVEATSIRYPSRIIGSSLAMGGAVLGLLTASLQPGEQGLQLAASPEGPYYAISVIGGDPA</sequence>
<dbReference type="AlphaFoldDB" id="A0A1T4PX31"/>